<evidence type="ECO:0000259" key="2">
    <source>
        <dbReference type="Pfam" id="PF00535"/>
    </source>
</evidence>
<name>A0A5C5TVU6_9GAMM</name>
<evidence type="ECO:0000259" key="4">
    <source>
        <dbReference type="Pfam" id="PF13579"/>
    </source>
</evidence>
<dbReference type="RefSeq" id="WP_146313183.1">
    <property type="nucleotide sequence ID" value="NZ_VOHE01000007.1"/>
</dbReference>
<sequence>MSKNSMQRDIEQLSRSGLVDEAWYLSSYPDVAALGLGAAEHYLRIGARLGRNPGPGFDTAYYLAENPDVAKAGVNPLLHYVRHGRREGRRVMPDRIVAPTLPKILPDDGVTEALVVRNLVGKRPRDPDARTVLVCAHIAGSQLFGSERSLLDVLDGLAAMGANVVVTIPGGGGDYVRALRDRSMAVVSFRYGWWTSGVGIDERAVAEFARIIATHGVDAVHVNTIMLREPLLASRRMGVRTVLHAREIITHDAALIERIGEDPPAIVEQVLASTDWLIANSEATAACFPKPGRTLVVPNTADDALYAVAAPAAVVGPVTIGMVSSNIPKKGIEDFVQVAQLLHARHANVRMLMIGPENRFVVELRERQAAGEVPPNLLFPGYSASPAEALAQCDVVVNFSHFRESFGRTVLEAMAAARPVVAYAWGAIPELVADHETGFVVPYRDVQAAADRLLQLCTDQALRLRMGAAARARARRLFSTERYREQLREAYDRIFAAEVALAPMTLPARNLPAPRPEGPLRIAYFLWHFPVPSETFVLNELRILVEQGHDVEVYCRQSPHKEFVPDFPITWTQVRDPAELAAALVRSGREIVHSHFTYPTVTEMVWPACEQAGVPFTFIAHAQDIFRHVNVERNRIGEIARSPQCLRVLVPSHFHREYVQHHGVPAAKILINPNGIDPALYDRGQGTRHAARARRRVCAIHRFTGKKGLSSLIGAAPALAAAGIEVHLHGYGELEEEYRSQIHALGVDNVHLHGPVRSRQEMLEVFADSDLFACPSVRAVDGDMDGIPTVLMEAMASGLPVLATGISGIPDLVQDGATGIVCAADAEGVAEAILRFYAMPEAEVASMIEDARALVARSFNAQRLTRRLVRLWQRKTVDLMIVSWNNLPELHEVVRRLCAYTSMPWHLVICDNGSKPDVAAFLCELHAYHGNVTVVLNRDNAFVGPGTNICLANSHSDYAVYVCGKEGFVLEPGWEKPLIEYMDEHPAVGQAGTLCYSPSYLTGDRYPVAIPEFPKFRNREFAEANPQRRFAHVQGGFFVLRRSMVDEIGGFSDAVPHNYTDVEFSYYVESRGWQLGSAPGMLALFNKTRPGIFSRLDEHVGAIHPPTLGDLRLVDAIANGSVRHCNLCEWNGPAFDGSGALCPECGSAPADRTLYRFLAESMLTYRRLPALGLGVGEAMHGIWRKQFQGQLHGFADGEALLAQDGRFSFRDGSLKLVYLQAPAGGAVGKEIWRECDRILAADGILLLRDAGLAVADPAEGDPLSRIRPLFRFHSAESVRYRSRVVGHDAIGLQVLRRCEDDRCVS</sequence>
<dbReference type="EMBL" id="VOHE01000007">
    <property type="protein sequence ID" value="TWT17609.1"/>
    <property type="molecule type" value="Genomic_DNA"/>
</dbReference>
<proteinExistence type="predicted"/>
<dbReference type="Proteomes" id="UP000315949">
    <property type="component" value="Unassembled WGS sequence"/>
</dbReference>
<dbReference type="InterPro" id="IPR029044">
    <property type="entry name" value="Nucleotide-diphossugar_trans"/>
</dbReference>
<dbReference type="Gene3D" id="3.90.550.10">
    <property type="entry name" value="Spore Coat Polysaccharide Biosynthesis Protein SpsA, Chain A"/>
    <property type="match status" value="1"/>
</dbReference>
<evidence type="ECO:0000313" key="5">
    <source>
        <dbReference type="EMBL" id="TWT17609.1"/>
    </source>
</evidence>
<dbReference type="Pfam" id="PF13579">
    <property type="entry name" value="Glyco_trans_4_4"/>
    <property type="match status" value="1"/>
</dbReference>
<keyword evidence="6" id="KW-1185">Reference proteome</keyword>
<comment type="caution">
    <text evidence="5">The sequence shown here is derived from an EMBL/GenBank/DDBJ whole genome shotgun (WGS) entry which is preliminary data.</text>
</comment>
<dbReference type="Pfam" id="PF00535">
    <property type="entry name" value="Glycos_transf_2"/>
    <property type="match status" value="1"/>
</dbReference>
<dbReference type="SUPFAM" id="SSF53448">
    <property type="entry name" value="Nucleotide-diphospho-sugar transferases"/>
    <property type="match status" value="1"/>
</dbReference>
<keyword evidence="5" id="KW-0808">Transferase</keyword>
<dbReference type="Pfam" id="PF13692">
    <property type="entry name" value="Glyco_trans_1_4"/>
    <property type="match status" value="1"/>
</dbReference>
<feature type="domain" description="Glycosyl transferase family 1" evidence="1">
    <location>
        <begin position="317"/>
        <end position="472"/>
    </location>
</feature>
<dbReference type="CDD" id="cd03801">
    <property type="entry name" value="GT4_PimA-like"/>
    <property type="match status" value="2"/>
</dbReference>
<dbReference type="GO" id="GO:1901135">
    <property type="term" value="P:carbohydrate derivative metabolic process"/>
    <property type="evidence" value="ECO:0007669"/>
    <property type="project" value="UniProtKB-ARBA"/>
</dbReference>
<accession>A0A5C5TVU6</accession>
<dbReference type="InterPro" id="IPR001173">
    <property type="entry name" value="Glyco_trans_2-like"/>
</dbReference>
<dbReference type="InterPro" id="IPR001296">
    <property type="entry name" value="Glyco_trans_1"/>
</dbReference>
<evidence type="ECO:0000259" key="3">
    <source>
        <dbReference type="Pfam" id="PF13439"/>
    </source>
</evidence>
<protein>
    <submittedName>
        <fullName evidence="5">Glycosyltransferase</fullName>
    </submittedName>
</protein>
<dbReference type="PANTHER" id="PTHR12526">
    <property type="entry name" value="GLYCOSYLTRANSFERASE"/>
    <property type="match status" value="1"/>
</dbReference>
<dbReference type="PANTHER" id="PTHR12526:SF630">
    <property type="entry name" value="GLYCOSYLTRANSFERASE"/>
    <property type="match status" value="1"/>
</dbReference>
<gene>
    <name evidence="5" type="ORF">FQY79_12160</name>
</gene>
<dbReference type="GO" id="GO:0016757">
    <property type="term" value="F:glycosyltransferase activity"/>
    <property type="evidence" value="ECO:0007669"/>
    <property type="project" value="InterPro"/>
</dbReference>
<dbReference type="OrthoDB" id="4611853at2"/>
<feature type="domain" description="Glycosyltransferase subfamily 4-like N-terminal" evidence="3">
    <location>
        <begin position="534"/>
        <end position="679"/>
    </location>
</feature>
<reference evidence="5 6" key="1">
    <citation type="submission" date="2019-07" db="EMBL/GenBank/DDBJ databases">
        <title>Luteimonas sp. YD-1 nov., isolated from acidic soil.</title>
        <authorList>
            <person name="Zhou J."/>
        </authorList>
    </citation>
    <scope>NUCLEOTIDE SEQUENCE [LARGE SCALE GENOMIC DNA]</scope>
    <source>
        <strain evidence="5 6">YD-1</strain>
    </source>
</reference>
<dbReference type="SUPFAM" id="SSF53756">
    <property type="entry name" value="UDP-Glycosyltransferase/glycogen phosphorylase"/>
    <property type="match status" value="2"/>
</dbReference>
<organism evidence="5 6">
    <name type="scientific">Luteimonas wenzhouensis</name>
    <dbReference type="NCBI Taxonomy" id="2599615"/>
    <lineage>
        <taxon>Bacteria</taxon>
        <taxon>Pseudomonadati</taxon>
        <taxon>Pseudomonadota</taxon>
        <taxon>Gammaproteobacteria</taxon>
        <taxon>Lysobacterales</taxon>
        <taxon>Lysobacteraceae</taxon>
        <taxon>Luteimonas</taxon>
    </lineage>
</organism>
<evidence type="ECO:0000313" key="6">
    <source>
        <dbReference type="Proteomes" id="UP000315949"/>
    </source>
</evidence>
<evidence type="ECO:0000259" key="1">
    <source>
        <dbReference type="Pfam" id="PF00534"/>
    </source>
</evidence>
<dbReference type="Pfam" id="PF00534">
    <property type="entry name" value="Glycos_transf_1"/>
    <property type="match status" value="1"/>
</dbReference>
<dbReference type="InterPro" id="IPR028098">
    <property type="entry name" value="Glyco_trans_4-like_N"/>
</dbReference>
<dbReference type="Gene3D" id="3.40.50.2000">
    <property type="entry name" value="Glycogen Phosphorylase B"/>
    <property type="match status" value="4"/>
</dbReference>
<dbReference type="Pfam" id="PF13439">
    <property type="entry name" value="Glyco_transf_4"/>
    <property type="match status" value="1"/>
</dbReference>
<feature type="domain" description="Glycosyltransferase 2-like" evidence="2">
    <location>
        <begin position="880"/>
        <end position="1048"/>
    </location>
</feature>
<feature type="domain" description="Glycosyltransferase subfamily 4-like N-terminal" evidence="4">
    <location>
        <begin position="145"/>
        <end position="299"/>
    </location>
</feature>